<accession>A0A316G6Y0</accession>
<dbReference type="InterPro" id="IPR036390">
    <property type="entry name" value="WH_DNA-bd_sf"/>
</dbReference>
<dbReference type="SUPFAM" id="SSF46785">
    <property type="entry name" value="Winged helix' DNA-binding domain"/>
    <property type="match status" value="1"/>
</dbReference>
<dbReference type="OrthoDB" id="9790747at2"/>
<evidence type="ECO:0000313" key="2">
    <source>
        <dbReference type="EMBL" id="PWK56413.1"/>
    </source>
</evidence>
<keyword evidence="3" id="KW-1185">Reference proteome</keyword>
<dbReference type="PANTHER" id="PTHR38600">
    <property type="entry name" value="TRANSCRIPTIONAL REGULATORY PROTEIN"/>
    <property type="match status" value="1"/>
</dbReference>
<protein>
    <submittedName>
        <fullName evidence="2">ArsR family transcriptional regulator</fullName>
    </submittedName>
</protein>
<feature type="domain" description="HTH arsR-type" evidence="1">
    <location>
        <begin position="1"/>
        <end position="91"/>
    </location>
</feature>
<name>A0A316G6Y0_9RHOB</name>
<reference evidence="2 3" key="1">
    <citation type="submission" date="2018-05" db="EMBL/GenBank/DDBJ databases">
        <title>Genomic Encyclopedia of Type Strains, Phase IV (KMG-IV): sequencing the most valuable type-strain genomes for metagenomic binning, comparative biology and taxonomic classification.</title>
        <authorList>
            <person name="Goeker M."/>
        </authorList>
    </citation>
    <scope>NUCLEOTIDE SEQUENCE [LARGE SCALE GENOMIC DNA]</scope>
    <source>
        <strain evidence="2 3">DSM 103371</strain>
    </source>
</reference>
<dbReference type="KEGG" id="salo:EF888_20710"/>
<gene>
    <name evidence="2" type="ORF">C8D95_10484</name>
</gene>
<proteinExistence type="predicted"/>
<dbReference type="InterPro" id="IPR036388">
    <property type="entry name" value="WH-like_DNA-bd_sf"/>
</dbReference>
<dbReference type="InterPro" id="IPR001845">
    <property type="entry name" value="HTH_ArsR_DNA-bd_dom"/>
</dbReference>
<organism evidence="2 3">
    <name type="scientific">Silicimonas algicola</name>
    <dbReference type="NCBI Taxonomy" id="1826607"/>
    <lineage>
        <taxon>Bacteria</taxon>
        <taxon>Pseudomonadati</taxon>
        <taxon>Pseudomonadota</taxon>
        <taxon>Alphaproteobacteria</taxon>
        <taxon>Rhodobacterales</taxon>
        <taxon>Paracoccaceae</taxon>
    </lineage>
</organism>
<dbReference type="InterPro" id="IPR011991">
    <property type="entry name" value="ArsR-like_HTH"/>
</dbReference>
<comment type="caution">
    <text evidence="2">The sequence shown here is derived from an EMBL/GenBank/DDBJ whole genome shotgun (WGS) entry which is preliminary data.</text>
</comment>
<evidence type="ECO:0000313" key="3">
    <source>
        <dbReference type="Proteomes" id="UP000245390"/>
    </source>
</evidence>
<dbReference type="SMART" id="SM00418">
    <property type="entry name" value="HTH_ARSR"/>
    <property type="match status" value="1"/>
</dbReference>
<dbReference type="Proteomes" id="UP000245390">
    <property type="component" value="Unassembled WGS sequence"/>
</dbReference>
<evidence type="ECO:0000259" key="1">
    <source>
        <dbReference type="PROSITE" id="PS50987"/>
    </source>
</evidence>
<dbReference type="RefSeq" id="WP_109759107.1">
    <property type="nucleotide sequence ID" value="NZ_CP034588.1"/>
</dbReference>
<sequence>MANQVDAYFSALGDPTRRAVIERLARASASVSELHAPHDMALPTFLKHLKVLEKAGLVRTEKSGRVRTVHIEAATLARAEDWLSRQRALWEARTDRLTELAERLEREGDNPNDSH</sequence>
<dbReference type="PANTHER" id="PTHR38600:SF2">
    <property type="entry name" value="SLL0088 PROTEIN"/>
    <property type="match status" value="1"/>
</dbReference>
<dbReference type="Pfam" id="PF12840">
    <property type="entry name" value="HTH_20"/>
    <property type="match status" value="1"/>
</dbReference>
<dbReference type="CDD" id="cd00090">
    <property type="entry name" value="HTH_ARSR"/>
    <property type="match status" value="1"/>
</dbReference>
<dbReference type="GO" id="GO:0003700">
    <property type="term" value="F:DNA-binding transcription factor activity"/>
    <property type="evidence" value="ECO:0007669"/>
    <property type="project" value="InterPro"/>
</dbReference>
<dbReference type="AlphaFoldDB" id="A0A316G6Y0"/>
<dbReference type="PRINTS" id="PR00778">
    <property type="entry name" value="HTHARSR"/>
</dbReference>
<dbReference type="Gene3D" id="1.10.10.10">
    <property type="entry name" value="Winged helix-like DNA-binding domain superfamily/Winged helix DNA-binding domain"/>
    <property type="match status" value="1"/>
</dbReference>
<dbReference type="NCBIfam" id="NF033788">
    <property type="entry name" value="HTH_metalloreg"/>
    <property type="match status" value="1"/>
</dbReference>
<dbReference type="EMBL" id="QGGV01000004">
    <property type="protein sequence ID" value="PWK56413.1"/>
    <property type="molecule type" value="Genomic_DNA"/>
</dbReference>
<dbReference type="PROSITE" id="PS50987">
    <property type="entry name" value="HTH_ARSR_2"/>
    <property type="match status" value="1"/>
</dbReference>